<gene>
    <name evidence="2" type="ORF">SsS58_00737</name>
</gene>
<reference evidence="3" key="3">
    <citation type="submission" date="2016-02" db="EMBL/GenBank/DDBJ databases">
        <title>Draft genome of pathogenic Streptomyces sp. in Japan.</title>
        <authorList>
            <person name="Tomihama T."/>
            <person name="Ikenaga M."/>
            <person name="Sakai M."/>
            <person name="Okubo T."/>
            <person name="Ikeda S."/>
        </authorList>
    </citation>
    <scope>NUCLEOTIDE SEQUENCE [LARGE SCALE GENOMIC DNA]</scope>
    <source>
        <strain evidence="3">S58</strain>
    </source>
</reference>
<dbReference type="SUPFAM" id="SSF52540">
    <property type="entry name" value="P-loop containing nucleoside triphosphate hydrolases"/>
    <property type="match status" value="1"/>
</dbReference>
<keyword evidence="2" id="KW-0418">Kinase</keyword>
<proteinExistence type="predicted"/>
<dbReference type="Gene3D" id="3.40.50.300">
    <property type="entry name" value="P-loop containing nucleotide triphosphate hydrolases"/>
    <property type="match status" value="1"/>
</dbReference>
<feature type="region of interest" description="Disordered" evidence="1">
    <location>
        <begin position="1"/>
        <end position="27"/>
    </location>
</feature>
<dbReference type="InterPro" id="IPR052732">
    <property type="entry name" value="Cell-binding_unc_protein"/>
</dbReference>
<sequence length="543" mass="58241">MWLTPPSITAVAPSPSSLMSETGAPAEQPLPRAEVAETHTAIVFFAGDRAYKVKKAVDLGFVDYTDRLARRAACVREVALNRRFAPDVYLGVGEVVAPGAETSEPLVVMRRMPAGRRLSALVRAGADVDEVLRAVARSLAAWHAMAPHGRDVDEQGTRDALASRWEASFEQVLATTEGGSGFDGVPEVQRLVRRYLAGREALFDSRIEQRRVVDGHGDLLAEDIFCLDDGPRVLDCLEFDDHLRYVDGLDDAAFLAMDLEQLGAREAAARFLARYGEYSGDPAPPSLWHHYVAYRAFVRAKVSLIQAEQGAPGARSAARRLVSTTLRHLRTSAVGLTLVGGLPGSGKSTLSGALADRLGVTLLSSDRLRKELAGIPPESPAPAAYEEGLYTPEWTARTYDILLDRAAALLSRGESVVLDATWSAVELRAAAGRVAERTCADLVALHCQVPDEVAAARLSTRSPGPSDADLGVAGALAAREPPWPDAVVVDTSGPLESAVSRALAAVRPWGTDQAPVFRRPSAEPGQDRGAGSPLPDRHPRRLR</sequence>
<dbReference type="PANTHER" id="PTHR43883:SF1">
    <property type="entry name" value="GLUCONOKINASE"/>
    <property type="match status" value="1"/>
</dbReference>
<dbReference type="Pfam" id="PF13671">
    <property type="entry name" value="AAA_33"/>
    <property type="match status" value="1"/>
</dbReference>
<dbReference type="AlphaFoldDB" id="A0A117ECI6"/>
<dbReference type="GO" id="GO:0016301">
    <property type="term" value="F:kinase activity"/>
    <property type="evidence" value="ECO:0007669"/>
    <property type="project" value="UniProtKB-KW"/>
</dbReference>
<reference evidence="2 3" key="2">
    <citation type="journal article" date="2016" name="Genome Announc.">
        <title>Draft Genome Sequences of Streptomyces scabiei S58, Streptomyces turgidiscabies T45, and Streptomyces acidiscabies a10, the Pathogens of Potato Common Scab, Isolated in Japan.</title>
        <authorList>
            <person name="Tomihama T."/>
            <person name="Nishi Y."/>
            <person name="Sakai M."/>
            <person name="Ikenaga M."/>
            <person name="Okubo T."/>
            <person name="Ikeda S."/>
        </authorList>
    </citation>
    <scope>NUCLEOTIDE SEQUENCE [LARGE SCALE GENOMIC DNA]</scope>
    <source>
        <strain evidence="2 3">S58</strain>
    </source>
</reference>
<dbReference type="Proteomes" id="UP000067448">
    <property type="component" value="Unassembled WGS sequence"/>
</dbReference>
<dbReference type="PANTHER" id="PTHR43883">
    <property type="entry name" value="SLR0207 PROTEIN"/>
    <property type="match status" value="1"/>
</dbReference>
<dbReference type="EMBL" id="BCMM01000002">
    <property type="protein sequence ID" value="GAQ60397.1"/>
    <property type="molecule type" value="Genomic_DNA"/>
</dbReference>
<accession>A0A117ECI6</accession>
<feature type="region of interest" description="Disordered" evidence="1">
    <location>
        <begin position="510"/>
        <end position="543"/>
    </location>
</feature>
<organism evidence="2 3">
    <name type="scientific">Streptomyces scabiei</name>
    <dbReference type="NCBI Taxonomy" id="1930"/>
    <lineage>
        <taxon>Bacteria</taxon>
        <taxon>Bacillati</taxon>
        <taxon>Actinomycetota</taxon>
        <taxon>Actinomycetes</taxon>
        <taxon>Kitasatosporales</taxon>
        <taxon>Streptomycetaceae</taxon>
        <taxon>Streptomyces</taxon>
    </lineage>
</organism>
<name>A0A117ECI6_STRSC</name>
<comment type="caution">
    <text evidence="2">The sequence shown here is derived from an EMBL/GenBank/DDBJ whole genome shotgun (WGS) entry which is preliminary data.</text>
</comment>
<dbReference type="InterPro" id="IPR027417">
    <property type="entry name" value="P-loop_NTPase"/>
</dbReference>
<keyword evidence="2" id="KW-0808">Transferase</keyword>
<dbReference type="InterPro" id="IPR011009">
    <property type="entry name" value="Kinase-like_dom_sf"/>
</dbReference>
<evidence type="ECO:0000256" key="1">
    <source>
        <dbReference type="SAM" id="MobiDB-lite"/>
    </source>
</evidence>
<protein>
    <submittedName>
        <fullName evidence="2">2-phosphoglycerate kinase</fullName>
    </submittedName>
</protein>
<dbReference type="SUPFAM" id="SSF56112">
    <property type="entry name" value="Protein kinase-like (PK-like)"/>
    <property type="match status" value="1"/>
</dbReference>
<reference evidence="3" key="1">
    <citation type="submission" date="2015-11" db="EMBL/GenBank/DDBJ databases">
        <authorList>
            <consortium name="Cross-ministerial Strategic Innovation Promotion Program (SIP) consortium"/>
            <person name="Tomihama T."/>
            <person name="Ikenaga M."/>
            <person name="Sakai M."/>
            <person name="Okubo T."/>
            <person name="Ikeda S."/>
        </authorList>
    </citation>
    <scope>NUCLEOTIDE SEQUENCE [LARGE SCALE GENOMIC DNA]</scope>
    <source>
        <strain evidence="3">S58</strain>
    </source>
</reference>
<dbReference type="Gene3D" id="3.90.1200.10">
    <property type="match status" value="1"/>
</dbReference>
<evidence type="ECO:0000313" key="2">
    <source>
        <dbReference type="EMBL" id="GAQ60397.1"/>
    </source>
</evidence>
<evidence type="ECO:0000313" key="3">
    <source>
        <dbReference type="Proteomes" id="UP000067448"/>
    </source>
</evidence>